<evidence type="ECO:0000313" key="1">
    <source>
        <dbReference type="EMBL" id="STY70541.1"/>
    </source>
</evidence>
<organism evidence="1 2">
    <name type="scientific">Megamonas hypermegale</name>
    <dbReference type="NCBI Taxonomy" id="158847"/>
    <lineage>
        <taxon>Bacteria</taxon>
        <taxon>Bacillati</taxon>
        <taxon>Bacillota</taxon>
        <taxon>Negativicutes</taxon>
        <taxon>Selenomonadales</taxon>
        <taxon>Selenomonadaceae</taxon>
        <taxon>Megamonas</taxon>
    </lineage>
</organism>
<evidence type="ECO:0000313" key="2">
    <source>
        <dbReference type="Proteomes" id="UP000255234"/>
    </source>
</evidence>
<dbReference type="EMBL" id="UGPP01000001">
    <property type="protein sequence ID" value="STY70541.1"/>
    <property type="molecule type" value="Genomic_DNA"/>
</dbReference>
<proteinExistence type="predicted"/>
<gene>
    <name evidence="1" type="ORF">NCTC10571_00680</name>
</gene>
<dbReference type="RefSeq" id="WP_115151125.1">
    <property type="nucleotide sequence ID" value="NZ_UGPP01000001.1"/>
</dbReference>
<dbReference type="AlphaFoldDB" id="A0A378NQB6"/>
<protein>
    <submittedName>
        <fullName evidence="1">Uncharacterized protein</fullName>
    </submittedName>
</protein>
<sequence length="66" mass="7661">MDNLITLKIKATSFDRLINEVKSLKDMYLDFSNNTDNIIIGSSFHIIVKDLETLIAKYEYKKSPLH</sequence>
<name>A0A378NQB6_9FIRM</name>
<accession>A0A378NQB6</accession>
<reference evidence="1 2" key="1">
    <citation type="submission" date="2018-06" db="EMBL/GenBank/DDBJ databases">
        <authorList>
            <consortium name="Pathogen Informatics"/>
            <person name="Doyle S."/>
        </authorList>
    </citation>
    <scope>NUCLEOTIDE SEQUENCE [LARGE SCALE GENOMIC DNA]</scope>
    <source>
        <strain evidence="1 2">NCTC10571</strain>
    </source>
</reference>
<dbReference type="Proteomes" id="UP000255234">
    <property type="component" value="Unassembled WGS sequence"/>
</dbReference>